<dbReference type="Proteomes" id="UP000677668">
    <property type="component" value="Chromosome 1"/>
</dbReference>
<accession>A0ABX8B4J0</accession>
<organism evidence="2 3">
    <name type="scientific">Chloracidobacterium sp. N</name>
    <dbReference type="NCBI Taxonomy" id="2821540"/>
    <lineage>
        <taxon>Bacteria</taxon>
        <taxon>Pseudomonadati</taxon>
        <taxon>Acidobacteriota</taxon>
        <taxon>Terriglobia</taxon>
        <taxon>Terriglobales</taxon>
        <taxon>Acidobacteriaceae</taxon>
        <taxon>Chloracidobacterium</taxon>
        <taxon>Chloracidobacterium aggregatum</taxon>
    </lineage>
</organism>
<feature type="domain" description="PilZ" evidence="1">
    <location>
        <begin position="13"/>
        <end position="95"/>
    </location>
</feature>
<evidence type="ECO:0000313" key="3">
    <source>
        <dbReference type="Proteomes" id="UP000677668"/>
    </source>
</evidence>
<dbReference type="EMBL" id="CP072642">
    <property type="protein sequence ID" value="QUV94409.1"/>
    <property type="molecule type" value="Genomic_DNA"/>
</dbReference>
<gene>
    <name evidence="2" type="ORF">J8C05_02895</name>
</gene>
<name>A0ABX8B4J0_9BACT</name>
<protein>
    <submittedName>
        <fullName evidence="2">PilZ domain-containing protein</fullName>
    </submittedName>
</protein>
<evidence type="ECO:0000313" key="2">
    <source>
        <dbReference type="EMBL" id="QUV94409.1"/>
    </source>
</evidence>
<dbReference type="InterPro" id="IPR009875">
    <property type="entry name" value="PilZ_domain"/>
</dbReference>
<reference evidence="2 3" key="1">
    <citation type="submission" date="2021-03" db="EMBL/GenBank/DDBJ databases">
        <title>Genomic and phenotypic characterization of Chloracidobacterium isolates provides evidence for multiple species.</title>
        <authorList>
            <person name="Saini M.K."/>
            <person name="Costas A.M.G."/>
            <person name="Tank M."/>
            <person name="Bryant D.A."/>
        </authorList>
    </citation>
    <scope>NUCLEOTIDE SEQUENCE [LARGE SCALE GENOMIC DNA]</scope>
    <source>
        <strain evidence="2 3">N</strain>
    </source>
</reference>
<dbReference type="Pfam" id="PF07238">
    <property type="entry name" value="PilZ"/>
    <property type="match status" value="1"/>
</dbReference>
<sequence>MMETDESKFESMRRENRLTCHLPAVVEGRDKDGLKRDTAAQCVSISRRGACVITPLEVTVGEKLTLALPSVNAERREMMVVAWIREFEGQRHVGLGPIDEDTFVIFSDAAVTGGAAGEASAAG</sequence>
<dbReference type="RefSeq" id="WP_211422704.1">
    <property type="nucleotide sequence ID" value="NZ_CP072642.1"/>
</dbReference>
<evidence type="ECO:0000259" key="1">
    <source>
        <dbReference type="Pfam" id="PF07238"/>
    </source>
</evidence>
<keyword evidence="3" id="KW-1185">Reference proteome</keyword>
<proteinExistence type="predicted"/>